<feature type="signal peptide" evidence="1">
    <location>
        <begin position="1"/>
        <end position="25"/>
    </location>
</feature>
<evidence type="ECO:0000256" key="1">
    <source>
        <dbReference type="SAM" id="SignalP"/>
    </source>
</evidence>
<evidence type="ECO:0000313" key="3">
    <source>
        <dbReference type="Proteomes" id="UP000198346"/>
    </source>
</evidence>
<dbReference type="RefSeq" id="WP_089411106.1">
    <property type="nucleotide sequence ID" value="NZ_FZQA01000001.1"/>
</dbReference>
<keyword evidence="1" id="KW-0732">Signal</keyword>
<organism evidence="2 3">
    <name type="scientific">Amphiplicatus metriothermophilus</name>
    <dbReference type="NCBI Taxonomy" id="1519374"/>
    <lineage>
        <taxon>Bacteria</taxon>
        <taxon>Pseudomonadati</taxon>
        <taxon>Pseudomonadota</taxon>
        <taxon>Alphaproteobacteria</taxon>
        <taxon>Parvularculales</taxon>
        <taxon>Parvularculaceae</taxon>
        <taxon>Amphiplicatus</taxon>
    </lineage>
</organism>
<dbReference type="PANTHER" id="PTHR33361:SF2">
    <property type="entry name" value="DUF885 DOMAIN-CONTAINING PROTEIN"/>
    <property type="match status" value="1"/>
</dbReference>
<dbReference type="Proteomes" id="UP000198346">
    <property type="component" value="Unassembled WGS sequence"/>
</dbReference>
<dbReference type="PROSITE" id="PS51257">
    <property type="entry name" value="PROKAR_LIPOPROTEIN"/>
    <property type="match status" value="1"/>
</dbReference>
<gene>
    <name evidence="2" type="ORF">SAMN06297382_0628</name>
</gene>
<evidence type="ECO:0000313" key="2">
    <source>
        <dbReference type="EMBL" id="SNT68132.1"/>
    </source>
</evidence>
<dbReference type="AlphaFoldDB" id="A0A239PJY9"/>
<dbReference type="InterPro" id="IPR010281">
    <property type="entry name" value="DUF885"/>
</dbReference>
<sequence length="637" mass="69608">MAHRIAPTVSKRALLAAAVLSFALAGCGERSAEQPAQAARGAPASAQQADPSTAFLEMADRHAALVLRESPEFATSLGVSEEIAGEGYNARLGDYGFEANQRARALNEQFLQELKSFDRAGLKGTAAVTYDVLKNAYELGARRNQFDFGGATVWGAGSPYIVTQLSGPHLLLPRLLQTQHPIDSKENVEAYLSRLGEFGRVFDEVIETIGADAALGVVPPAFALEGAVRSIRELTKPAPALNPLTTALADKMEALNALTDEERARYRARAEELVETVVYPAYARLAAALEALVPQAGSDAGVWRLGEEGEAFYQLALASYGAGTMTGEDVHQLGLAEVARITAEMDAILRAQGLAEGTVAERFRQIAARPGMVYPNTDAGRETLLNELRAQVNAIMALAPEWFATIPPQPVEVRRIPIYEQDSAPGGYYTGPSLDGTRPGIYWINLKDTADWPKHTLKTLTYHEAVPGHHFQIALQRSISDMPLIRNMMGFSEYTEGWALYAEQLAAEMGMYADDPVGDLGRLQSELFRAARLVVDSGLHHKRWTREEAIDYMVETTGETRASVTREIERYAVWPGQACSYKLGMIRINALRQEAETALGEKFDIRAFHDQVLVAGSTPLPVLERRVRAWIAAQRQG</sequence>
<dbReference type="OrthoDB" id="9763405at2"/>
<reference evidence="2 3" key="1">
    <citation type="submission" date="2017-07" db="EMBL/GenBank/DDBJ databases">
        <authorList>
            <person name="Sun Z.S."/>
            <person name="Albrecht U."/>
            <person name="Echele G."/>
            <person name="Lee C.C."/>
        </authorList>
    </citation>
    <scope>NUCLEOTIDE SEQUENCE [LARGE SCALE GENOMIC DNA]</scope>
    <source>
        <strain evidence="2 3">CGMCC 1.12710</strain>
    </source>
</reference>
<name>A0A239PJY9_9PROT</name>
<dbReference type="Pfam" id="PF05960">
    <property type="entry name" value="DUF885"/>
    <property type="match status" value="1"/>
</dbReference>
<feature type="chain" id="PRO_5012624915" evidence="1">
    <location>
        <begin position="26"/>
        <end position="637"/>
    </location>
</feature>
<dbReference type="PANTHER" id="PTHR33361">
    <property type="entry name" value="GLR0591 PROTEIN"/>
    <property type="match status" value="1"/>
</dbReference>
<dbReference type="EMBL" id="FZQA01000001">
    <property type="protein sequence ID" value="SNT68132.1"/>
    <property type="molecule type" value="Genomic_DNA"/>
</dbReference>
<keyword evidence="3" id="KW-1185">Reference proteome</keyword>
<protein>
    <submittedName>
        <fullName evidence="2">Uncharacterized conserved protein, DUF885 familyt</fullName>
    </submittedName>
</protein>
<proteinExistence type="predicted"/>
<accession>A0A239PJY9</accession>